<dbReference type="PANTHER" id="PTHR43464">
    <property type="entry name" value="METHYLTRANSFERASE"/>
    <property type="match status" value="1"/>
</dbReference>
<gene>
    <name evidence="5" type="ORF">FHR21_002438</name>
</gene>
<evidence type="ECO:0000259" key="4">
    <source>
        <dbReference type="Pfam" id="PF13649"/>
    </source>
</evidence>
<dbReference type="Pfam" id="PF13649">
    <property type="entry name" value="Methyltransf_25"/>
    <property type="match status" value="1"/>
</dbReference>
<evidence type="ECO:0000256" key="2">
    <source>
        <dbReference type="ARBA" id="ARBA00022679"/>
    </source>
</evidence>
<dbReference type="InterPro" id="IPR029063">
    <property type="entry name" value="SAM-dependent_MTases_sf"/>
</dbReference>
<dbReference type="AlphaFoldDB" id="A0A7W9B6T7"/>
<feature type="domain" description="Methyltransferase" evidence="4">
    <location>
        <begin position="200"/>
        <end position="296"/>
    </location>
</feature>
<dbReference type="PANTHER" id="PTHR43464:SF19">
    <property type="entry name" value="UBIQUINONE BIOSYNTHESIS O-METHYLTRANSFERASE, MITOCHONDRIAL"/>
    <property type="match status" value="1"/>
</dbReference>
<dbReference type="SUPFAM" id="SSF53335">
    <property type="entry name" value="S-adenosyl-L-methionine-dependent methyltransferases"/>
    <property type="match status" value="1"/>
</dbReference>
<dbReference type="CDD" id="cd02440">
    <property type="entry name" value="AdoMet_MTases"/>
    <property type="match status" value="1"/>
</dbReference>
<evidence type="ECO:0000256" key="3">
    <source>
        <dbReference type="ARBA" id="ARBA00022691"/>
    </source>
</evidence>
<evidence type="ECO:0000313" key="6">
    <source>
        <dbReference type="Proteomes" id="UP000537161"/>
    </source>
</evidence>
<reference evidence="5 6" key="1">
    <citation type="submission" date="2020-08" db="EMBL/GenBank/DDBJ databases">
        <title>Genomic Encyclopedia of Type Strains, Phase IV (KMG-IV): sequencing the most valuable type-strain genomes for metagenomic binning, comparative biology and taxonomic classification.</title>
        <authorList>
            <person name="Goeker M."/>
        </authorList>
    </citation>
    <scope>NUCLEOTIDE SEQUENCE [LARGE SCALE GENOMIC DNA]</scope>
    <source>
        <strain evidence="5 6">DSM 27163</strain>
    </source>
</reference>
<evidence type="ECO:0000313" key="5">
    <source>
        <dbReference type="EMBL" id="MBB5707076.1"/>
    </source>
</evidence>
<dbReference type="Gene3D" id="3.40.50.150">
    <property type="entry name" value="Vaccinia Virus protein VP39"/>
    <property type="match status" value="1"/>
</dbReference>
<sequence>MSEPRPLPHAMSALPDAAEQARLDFAVAFKHLLGHPIKSALPHIYRERAEPAWAAQHGRAPENWQEVGEALSDTSAYRWWSALARAQQEYYVDVTSTVCERQLPELIERYRAISRAATCGTLTLDPDLAIPPYQSEVDIHCVPGSYFLERTEDDVWAGARSDLGSFVFMMGGNGPLCDDKGQTGAAFLKARFPDFKATRVLDMGCTVGMSTLPYVDAYPEAEVHAIDLSAPSLRFAHARAESLGKAVHFRQANAEHAPYGDGSFDLVVSHILLHELSCGALDRVLAECHRLLRPGGIMLHVEVPIRRKDPLDQFLWNWDTTNNNEPFWSTLAELDLVEPAVRAGFPRESIFEAEMPSLSRKGGIWLGYGARKAGDAQ</sequence>
<dbReference type="EMBL" id="JACIJH010000007">
    <property type="protein sequence ID" value="MBB5707076.1"/>
    <property type="molecule type" value="Genomic_DNA"/>
</dbReference>
<keyword evidence="6" id="KW-1185">Reference proteome</keyword>
<protein>
    <submittedName>
        <fullName evidence="5">SAM-dependent methyltransferase</fullName>
    </submittedName>
</protein>
<organism evidence="5 6">
    <name type="scientific">Sphingopyxis panaciterrulae</name>
    <dbReference type="NCBI Taxonomy" id="462372"/>
    <lineage>
        <taxon>Bacteria</taxon>
        <taxon>Pseudomonadati</taxon>
        <taxon>Pseudomonadota</taxon>
        <taxon>Alphaproteobacteria</taxon>
        <taxon>Sphingomonadales</taxon>
        <taxon>Sphingomonadaceae</taxon>
        <taxon>Sphingopyxis</taxon>
    </lineage>
</organism>
<keyword evidence="1 5" id="KW-0489">Methyltransferase</keyword>
<proteinExistence type="predicted"/>
<evidence type="ECO:0000256" key="1">
    <source>
        <dbReference type="ARBA" id="ARBA00022603"/>
    </source>
</evidence>
<dbReference type="InterPro" id="IPR041698">
    <property type="entry name" value="Methyltransf_25"/>
</dbReference>
<accession>A0A7W9B6T7</accession>
<keyword evidence="2 5" id="KW-0808">Transferase</keyword>
<comment type="caution">
    <text evidence="5">The sequence shown here is derived from an EMBL/GenBank/DDBJ whole genome shotgun (WGS) entry which is preliminary data.</text>
</comment>
<keyword evidence="3" id="KW-0949">S-adenosyl-L-methionine</keyword>
<dbReference type="Proteomes" id="UP000537161">
    <property type="component" value="Unassembled WGS sequence"/>
</dbReference>
<dbReference type="RefSeq" id="WP_221235146.1">
    <property type="nucleotide sequence ID" value="NZ_JACIJH010000007.1"/>
</dbReference>
<name>A0A7W9B6T7_9SPHN</name>
<dbReference type="GO" id="GO:0008168">
    <property type="term" value="F:methyltransferase activity"/>
    <property type="evidence" value="ECO:0007669"/>
    <property type="project" value="UniProtKB-KW"/>
</dbReference>
<dbReference type="GO" id="GO:0032259">
    <property type="term" value="P:methylation"/>
    <property type="evidence" value="ECO:0007669"/>
    <property type="project" value="UniProtKB-KW"/>
</dbReference>